<name>A0A1B6EZ34_9HEMI</name>
<comment type="function">
    <text evidence="2">May be involved in the metabolism of insect hormones and in the breakdown of synthetic insecticides.</text>
</comment>
<organism evidence="17">
    <name type="scientific">Cuerna arida</name>
    <dbReference type="NCBI Taxonomy" id="1464854"/>
    <lineage>
        <taxon>Eukaryota</taxon>
        <taxon>Metazoa</taxon>
        <taxon>Ecdysozoa</taxon>
        <taxon>Arthropoda</taxon>
        <taxon>Hexapoda</taxon>
        <taxon>Insecta</taxon>
        <taxon>Pterygota</taxon>
        <taxon>Neoptera</taxon>
        <taxon>Paraneoptera</taxon>
        <taxon>Hemiptera</taxon>
        <taxon>Auchenorrhyncha</taxon>
        <taxon>Membracoidea</taxon>
        <taxon>Cicadellidae</taxon>
        <taxon>Cicadellinae</taxon>
        <taxon>Proconiini</taxon>
        <taxon>Cuerna</taxon>
    </lineage>
</organism>
<evidence type="ECO:0000256" key="6">
    <source>
        <dbReference type="ARBA" id="ARBA00022617"/>
    </source>
</evidence>
<dbReference type="GO" id="GO:0016705">
    <property type="term" value="F:oxidoreductase activity, acting on paired donors, with incorporation or reduction of molecular oxygen"/>
    <property type="evidence" value="ECO:0007669"/>
    <property type="project" value="InterPro"/>
</dbReference>
<dbReference type="AlphaFoldDB" id="A0A1B6EZ34"/>
<evidence type="ECO:0000256" key="14">
    <source>
        <dbReference type="PIRSR" id="PIRSR602403-1"/>
    </source>
</evidence>
<comment type="subcellular location">
    <subcellularLocation>
        <location evidence="4">Endoplasmic reticulum membrane</location>
        <topology evidence="4">Peripheral membrane protein</topology>
    </subcellularLocation>
    <subcellularLocation>
        <location evidence="3">Microsome membrane</location>
        <topology evidence="3">Peripheral membrane protein</topology>
    </subcellularLocation>
</comment>
<dbReference type="Gene3D" id="1.10.630.10">
    <property type="entry name" value="Cytochrome P450"/>
    <property type="match status" value="1"/>
</dbReference>
<feature type="binding site" description="axial binding residue" evidence="14">
    <location>
        <position position="437"/>
    </location>
    <ligand>
        <name>heme</name>
        <dbReference type="ChEBI" id="CHEBI:30413"/>
    </ligand>
    <ligandPart>
        <name>Fe</name>
        <dbReference type="ChEBI" id="CHEBI:18248"/>
    </ligandPart>
</feature>
<evidence type="ECO:0000256" key="5">
    <source>
        <dbReference type="ARBA" id="ARBA00010617"/>
    </source>
</evidence>
<evidence type="ECO:0000256" key="4">
    <source>
        <dbReference type="ARBA" id="ARBA00004406"/>
    </source>
</evidence>
<evidence type="ECO:0000256" key="16">
    <source>
        <dbReference type="SAM" id="Phobius"/>
    </source>
</evidence>
<dbReference type="InterPro" id="IPR036396">
    <property type="entry name" value="Cyt_P450_sf"/>
</dbReference>
<keyword evidence="10 15" id="KW-0560">Oxidoreductase</keyword>
<dbReference type="PROSITE" id="PS00086">
    <property type="entry name" value="CYTOCHROME_P450"/>
    <property type="match status" value="1"/>
</dbReference>
<evidence type="ECO:0000256" key="7">
    <source>
        <dbReference type="ARBA" id="ARBA00022723"/>
    </source>
</evidence>
<evidence type="ECO:0000256" key="12">
    <source>
        <dbReference type="ARBA" id="ARBA00023033"/>
    </source>
</evidence>
<dbReference type="EMBL" id="GECZ01026601">
    <property type="protein sequence ID" value="JAS43168.1"/>
    <property type="molecule type" value="Transcribed_RNA"/>
</dbReference>
<dbReference type="InterPro" id="IPR050476">
    <property type="entry name" value="Insect_CytP450_Detox"/>
</dbReference>
<evidence type="ECO:0000256" key="1">
    <source>
        <dbReference type="ARBA" id="ARBA00001971"/>
    </source>
</evidence>
<dbReference type="PANTHER" id="PTHR24292">
    <property type="entry name" value="CYTOCHROME P450"/>
    <property type="match status" value="1"/>
</dbReference>
<keyword evidence="12 15" id="KW-0503">Monooxygenase</keyword>
<dbReference type="GO" id="GO:0005506">
    <property type="term" value="F:iron ion binding"/>
    <property type="evidence" value="ECO:0007669"/>
    <property type="project" value="InterPro"/>
</dbReference>
<keyword evidence="16" id="KW-1133">Transmembrane helix</keyword>
<keyword evidence="11 14" id="KW-0408">Iron</keyword>
<proteinExistence type="inferred from homology"/>
<evidence type="ECO:0000256" key="15">
    <source>
        <dbReference type="RuleBase" id="RU000461"/>
    </source>
</evidence>
<protein>
    <recommendedName>
        <fullName evidence="18">Cytochrome P450</fullName>
    </recommendedName>
</protein>
<keyword evidence="9" id="KW-0492">Microsome</keyword>
<dbReference type="PRINTS" id="PR00465">
    <property type="entry name" value="EP450IV"/>
</dbReference>
<dbReference type="InterPro" id="IPR002403">
    <property type="entry name" value="Cyt_P450_E_grp-IV"/>
</dbReference>
<comment type="similarity">
    <text evidence="5 15">Belongs to the cytochrome P450 family.</text>
</comment>
<accession>A0A1B6EZ34</accession>
<comment type="cofactor">
    <cofactor evidence="1 14">
        <name>heme</name>
        <dbReference type="ChEBI" id="CHEBI:30413"/>
    </cofactor>
</comment>
<evidence type="ECO:0000256" key="9">
    <source>
        <dbReference type="ARBA" id="ARBA00022848"/>
    </source>
</evidence>
<dbReference type="InterPro" id="IPR017972">
    <property type="entry name" value="Cyt_P450_CS"/>
</dbReference>
<sequence>MIGGVLVALFLALLTLLYFYLYRTYTFWTRRGVKQITPIPFFGSFLPVFLGRKNHGEVYHEIYYKYPDSDAVGYYQFLTPKLMIRNPALVKRVLISDFSSFRDNEIYANKKDDPYMELNPFLCRGDTWKPARLSFVAGLSTSKVKSYFPLMKDTLKHLDDFLADKLEKELEAKDFSNIFFMTLVSNTAYGLDANCFTDPNSAFRKMVDLLSKTNWQQFHNVLIIFFMQSLKTWLGYSFAPKPMQDFGARVMREVAETRVKTGTRRNDYVQCYLDKDNTVEEKVHELSNHGITFFIGGTETSSITAGNIIYDLALNQECQDRLYQELKEAYAKSPDMDCDTLLNLPYLNQVFEESSRKNHVFYALPKVCTKNATFEIDGNEVDLVPGQLVMIPTMEIQMDAKYYPDPEVFDPERFNEENKRGRPEITFMPFGEGPRICAGMQFGILQVKIFLCHLVYHYRILPTARSAAKLSYSKHSYFAIPDHNQFVKLSRRKH</sequence>
<dbReference type="GO" id="GO:0005789">
    <property type="term" value="C:endoplasmic reticulum membrane"/>
    <property type="evidence" value="ECO:0007669"/>
    <property type="project" value="UniProtKB-SubCell"/>
</dbReference>
<dbReference type="Pfam" id="PF00067">
    <property type="entry name" value="p450"/>
    <property type="match status" value="1"/>
</dbReference>
<evidence type="ECO:0000256" key="3">
    <source>
        <dbReference type="ARBA" id="ARBA00004174"/>
    </source>
</evidence>
<evidence type="ECO:0000256" key="11">
    <source>
        <dbReference type="ARBA" id="ARBA00023004"/>
    </source>
</evidence>
<dbReference type="GO" id="GO:0020037">
    <property type="term" value="F:heme binding"/>
    <property type="evidence" value="ECO:0007669"/>
    <property type="project" value="InterPro"/>
</dbReference>
<dbReference type="InterPro" id="IPR001128">
    <property type="entry name" value="Cyt_P450"/>
</dbReference>
<gene>
    <name evidence="17" type="ORF">g.31977</name>
</gene>
<evidence type="ECO:0000313" key="17">
    <source>
        <dbReference type="EMBL" id="JAS43168.1"/>
    </source>
</evidence>
<keyword evidence="6 14" id="KW-0349">Heme</keyword>
<evidence type="ECO:0000256" key="8">
    <source>
        <dbReference type="ARBA" id="ARBA00022824"/>
    </source>
</evidence>
<dbReference type="CDD" id="cd11056">
    <property type="entry name" value="CYP6-like"/>
    <property type="match status" value="1"/>
</dbReference>
<evidence type="ECO:0000256" key="10">
    <source>
        <dbReference type="ARBA" id="ARBA00023002"/>
    </source>
</evidence>
<keyword evidence="8" id="KW-0256">Endoplasmic reticulum</keyword>
<keyword evidence="13 16" id="KW-0472">Membrane</keyword>
<reference evidence="17" key="1">
    <citation type="submission" date="2015-11" db="EMBL/GenBank/DDBJ databases">
        <title>De novo transcriptome assembly of four potential Pierce s Disease insect vectors from Arizona vineyards.</title>
        <authorList>
            <person name="Tassone E.E."/>
        </authorList>
    </citation>
    <scope>NUCLEOTIDE SEQUENCE</scope>
</reference>
<evidence type="ECO:0000256" key="2">
    <source>
        <dbReference type="ARBA" id="ARBA00003690"/>
    </source>
</evidence>
<keyword evidence="7 14" id="KW-0479">Metal-binding</keyword>
<keyword evidence="16" id="KW-0812">Transmembrane</keyword>
<evidence type="ECO:0000256" key="13">
    <source>
        <dbReference type="ARBA" id="ARBA00023136"/>
    </source>
</evidence>
<dbReference type="SUPFAM" id="SSF48264">
    <property type="entry name" value="Cytochrome P450"/>
    <property type="match status" value="1"/>
</dbReference>
<dbReference type="GO" id="GO:0004497">
    <property type="term" value="F:monooxygenase activity"/>
    <property type="evidence" value="ECO:0007669"/>
    <property type="project" value="UniProtKB-KW"/>
</dbReference>
<evidence type="ECO:0008006" key="18">
    <source>
        <dbReference type="Google" id="ProtNLM"/>
    </source>
</evidence>
<dbReference type="PANTHER" id="PTHR24292:SF104">
    <property type="entry name" value="CYTOCHROME P450 308A1-RELATED"/>
    <property type="match status" value="1"/>
</dbReference>
<feature type="transmembrane region" description="Helical" evidence="16">
    <location>
        <begin position="6"/>
        <end position="22"/>
    </location>
</feature>